<name>A0A0B0N6T4_GOSAR</name>
<evidence type="ECO:0000256" key="1">
    <source>
        <dbReference type="SAM" id="MobiDB-lite"/>
    </source>
</evidence>
<dbReference type="EMBL" id="JRRC01477112">
    <property type="protein sequence ID" value="KHG07564.1"/>
    <property type="molecule type" value="Genomic_DNA"/>
</dbReference>
<organism evidence="2 3">
    <name type="scientific">Gossypium arboreum</name>
    <name type="common">Tree cotton</name>
    <name type="synonym">Gossypium nanking</name>
    <dbReference type="NCBI Taxonomy" id="29729"/>
    <lineage>
        <taxon>Eukaryota</taxon>
        <taxon>Viridiplantae</taxon>
        <taxon>Streptophyta</taxon>
        <taxon>Embryophyta</taxon>
        <taxon>Tracheophyta</taxon>
        <taxon>Spermatophyta</taxon>
        <taxon>Magnoliopsida</taxon>
        <taxon>eudicotyledons</taxon>
        <taxon>Gunneridae</taxon>
        <taxon>Pentapetalae</taxon>
        <taxon>rosids</taxon>
        <taxon>malvids</taxon>
        <taxon>Malvales</taxon>
        <taxon>Malvaceae</taxon>
        <taxon>Malvoideae</taxon>
        <taxon>Gossypium</taxon>
    </lineage>
</organism>
<evidence type="ECO:0000313" key="3">
    <source>
        <dbReference type="Proteomes" id="UP000032142"/>
    </source>
</evidence>
<comment type="caution">
    <text evidence="2">The sequence shown here is derived from an EMBL/GenBank/DDBJ whole genome shotgun (WGS) entry which is preliminary data.</text>
</comment>
<sequence length="120" mass="13152">MGECFPCFGSSNKEGSNGGGSVKKLSKKDSTKDSSVGQPHHVNRVSSDRATEKDAQTTADIIEEIDVEDVATTNTHEERNDFNGCEADVSLDNMDLSATQSQPPRNQSDFTFSKKKIKYF</sequence>
<feature type="region of interest" description="Disordered" evidence="1">
    <location>
        <begin position="1"/>
        <end position="84"/>
    </location>
</feature>
<reference evidence="3" key="1">
    <citation type="submission" date="2014-09" db="EMBL/GenBank/DDBJ databases">
        <authorList>
            <person name="Mudge J."/>
            <person name="Ramaraj T."/>
            <person name="Lindquist I.E."/>
            <person name="Bharti A.K."/>
            <person name="Sundararajan A."/>
            <person name="Cameron C.T."/>
            <person name="Woodward J.E."/>
            <person name="May G.D."/>
            <person name="Brubaker C."/>
            <person name="Broadhvest J."/>
            <person name="Wilkins T.A."/>
        </authorList>
    </citation>
    <scope>NUCLEOTIDE SEQUENCE</scope>
    <source>
        <strain evidence="3">cv. AKA8401</strain>
    </source>
</reference>
<dbReference type="Proteomes" id="UP000032142">
    <property type="component" value="Unassembled WGS sequence"/>
</dbReference>
<evidence type="ECO:0000313" key="2">
    <source>
        <dbReference type="EMBL" id="KHG07564.1"/>
    </source>
</evidence>
<accession>A0A0B0N6T4</accession>
<dbReference type="AlphaFoldDB" id="A0A0B0N6T4"/>
<feature type="compositionally biased region" description="Basic and acidic residues" evidence="1">
    <location>
        <begin position="46"/>
        <end position="55"/>
    </location>
</feature>
<proteinExistence type="predicted"/>
<gene>
    <name evidence="2" type="ORF">F383_34172</name>
</gene>
<keyword evidence="3" id="KW-1185">Reference proteome</keyword>
<protein>
    <submittedName>
        <fullName evidence="2">PDZ and LIM domain 1</fullName>
    </submittedName>
</protein>